<accession>A0ABX0V5K8</accession>
<keyword evidence="1" id="KW-0732">Signal</keyword>
<name>A0ABX0V5K8_9HYPH</name>
<organism evidence="3 4">
    <name type="scientific">Pseudochelatococcus lubricantis</name>
    <dbReference type="NCBI Taxonomy" id="1538102"/>
    <lineage>
        <taxon>Bacteria</taxon>
        <taxon>Pseudomonadati</taxon>
        <taxon>Pseudomonadota</taxon>
        <taxon>Alphaproteobacteria</taxon>
        <taxon>Hyphomicrobiales</taxon>
        <taxon>Chelatococcaceae</taxon>
        <taxon>Pseudochelatococcus</taxon>
    </lineage>
</organism>
<proteinExistence type="predicted"/>
<comment type="caution">
    <text evidence="3">The sequence shown here is derived from an EMBL/GenBank/DDBJ whole genome shotgun (WGS) entry which is preliminary data.</text>
</comment>
<evidence type="ECO:0000256" key="1">
    <source>
        <dbReference type="SAM" id="SignalP"/>
    </source>
</evidence>
<dbReference type="InterPro" id="IPR009739">
    <property type="entry name" value="LprI-like_N"/>
</dbReference>
<feature type="signal peptide" evidence="1">
    <location>
        <begin position="1"/>
        <end position="24"/>
    </location>
</feature>
<dbReference type="Pfam" id="PF07007">
    <property type="entry name" value="LprI"/>
    <property type="match status" value="1"/>
</dbReference>
<dbReference type="RefSeq" id="WP_343042624.1">
    <property type="nucleotide sequence ID" value="NZ_JAASQI010000011.1"/>
</dbReference>
<evidence type="ECO:0000313" key="3">
    <source>
        <dbReference type="EMBL" id="NIJ59878.1"/>
    </source>
</evidence>
<reference evidence="3 4" key="1">
    <citation type="submission" date="2020-03" db="EMBL/GenBank/DDBJ databases">
        <title>Genomic Encyclopedia of Type Strains, Phase IV (KMG-IV): sequencing the most valuable type-strain genomes for metagenomic binning, comparative biology and taxonomic classification.</title>
        <authorList>
            <person name="Goeker M."/>
        </authorList>
    </citation>
    <scope>NUCLEOTIDE SEQUENCE [LARGE SCALE GENOMIC DNA]</scope>
    <source>
        <strain evidence="3 4">DSM 103870</strain>
    </source>
</reference>
<dbReference type="EMBL" id="JAASQI010000011">
    <property type="protein sequence ID" value="NIJ59878.1"/>
    <property type="molecule type" value="Genomic_DNA"/>
</dbReference>
<keyword evidence="4" id="KW-1185">Reference proteome</keyword>
<gene>
    <name evidence="3" type="ORF">FHS82_003739</name>
</gene>
<feature type="chain" id="PRO_5047543983" evidence="1">
    <location>
        <begin position="25"/>
        <end position="133"/>
    </location>
</feature>
<feature type="domain" description="Lysozyme inhibitor LprI-like N-terminal" evidence="2">
    <location>
        <begin position="31"/>
        <end position="123"/>
    </location>
</feature>
<dbReference type="Proteomes" id="UP001429580">
    <property type="component" value="Unassembled WGS sequence"/>
</dbReference>
<evidence type="ECO:0000259" key="2">
    <source>
        <dbReference type="Pfam" id="PF07007"/>
    </source>
</evidence>
<evidence type="ECO:0000313" key="4">
    <source>
        <dbReference type="Proteomes" id="UP001429580"/>
    </source>
</evidence>
<sequence>MKRFSGLALSAIAFLVAASGSALADAAYDQCIAKADGTNTAWAQCGGDWVAREDAKLNKVWHQVYGQTDGQTKTDLLAEQRLWNAYKESSCNFYANGDWGREGQVLNFSECRAKVIAARTGELQEYGRFFSPK</sequence>
<dbReference type="Gene3D" id="1.20.1270.180">
    <property type="match status" value="1"/>
</dbReference>
<protein>
    <submittedName>
        <fullName evidence="3">Uncharacterized protein YecT (DUF1311 family)</fullName>
    </submittedName>
</protein>